<evidence type="ECO:0000256" key="4">
    <source>
        <dbReference type="ARBA" id="ARBA00022946"/>
    </source>
</evidence>
<dbReference type="Pfam" id="PF08511">
    <property type="entry name" value="COQ9"/>
    <property type="match status" value="1"/>
</dbReference>
<evidence type="ECO:0000256" key="3">
    <source>
        <dbReference type="ARBA" id="ARBA00022688"/>
    </source>
</evidence>
<accession>A0A3D9FH84</accession>
<comment type="pathway">
    <text evidence="1">Cofactor biosynthesis; ubiquinone biosynthesis.</text>
</comment>
<reference evidence="8 9" key="1">
    <citation type="submission" date="2018-07" db="EMBL/GenBank/DDBJ databases">
        <title>Genomic Encyclopedia of Type Strains, Phase IV (KMG-IV): sequencing the most valuable type-strain genomes for metagenomic binning, comparative biology and taxonomic classification.</title>
        <authorList>
            <person name="Goeker M."/>
        </authorList>
    </citation>
    <scope>NUCLEOTIDE SEQUENCE [LARGE SCALE GENOMIC DNA]</scope>
    <source>
        <strain evidence="8 9">DSM 26725</strain>
    </source>
</reference>
<feature type="domain" description="COQ9 C-terminal" evidence="7">
    <location>
        <begin position="123"/>
        <end position="193"/>
    </location>
</feature>
<evidence type="ECO:0000256" key="5">
    <source>
        <dbReference type="ARBA" id="ARBA00023121"/>
    </source>
</evidence>
<dbReference type="InterPro" id="IPR013718">
    <property type="entry name" value="COQ9_C"/>
</dbReference>
<evidence type="ECO:0000256" key="2">
    <source>
        <dbReference type="ARBA" id="ARBA00010766"/>
    </source>
</evidence>
<dbReference type="AlphaFoldDB" id="A0A3D9FH84"/>
<gene>
    <name evidence="8" type="ORF">DFR46_2192</name>
</gene>
<keyword evidence="3" id="KW-0831">Ubiquinone biosynthesis</keyword>
<name>A0A3D9FH84_9SPHN</name>
<comment type="caution">
    <text evidence="8">The sequence shown here is derived from an EMBL/GenBank/DDBJ whole genome shotgun (WGS) entry which is preliminary data.</text>
</comment>
<keyword evidence="9" id="KW-1185">Reference proteome</keyword>
<keyword evidence="8" id="KW-0830">Ubiquinone</keyword>
<dbReference type="GO" id="GO:0008289">
    <property type="term" value="F:lipid binding"/>
    <property type="evidence" value="ECO:0007669"/>
    <property type="project" value="UniProtKB-KW"/>
</dbReference>
<dbReference type="EMBL" id="QRDP01000004">
    <property type="protein sequence ID" value="RED17154.1"/>
    <property type="molecule type" value="Genomic_DNA"/>
</dbReference>
<proteinExistence type="inferred from homology"/>
<dbReference type="PANTHER" id="PTHR21427">
    <property type="entry name" value="UBIQUINONE BIOSYNTHESIS PROTEIN COQ9, MITOCHONDRIAL"/>
    <property type="match status" value="1"/>
</dbReference>
<sequence length="221" mass="24444">MAQPLPADPTLDEIRVHLAPIIAGHAAFDGWDEEAVHRAADEAGVDTGAASLAFPRGAPDMIDAWFAHIDAEMAAAFSAEELAAMPVHKRIRGAILKRIEIARPNKEALRRAMAILAMPSNMPLAGKLAWRSADAMWRLAGDTATDFNHYSKRTILSGVYGSTIMVWMDDESEGEAETIAFLDRRLGNVAQFEKFKKKLRGDPDRRFSVSRFLGRLRYPGR</sequence>
<keyword evidence="5" id="KW-0446">Lipid-binding</keyword>
<dbReference type="RefSeq" id="WP_116236460.1">
    <property type="nucleotide sequence ID" value="NZ_QRDP01000004.1"/>
</dbReference>
<protein>
    <submittedName>
        <fullName evidence="8">Ubiquinone biosynthesis protein COQ9</fullName>
    </submittedName>
</protein>
<organism evidence="8 9">
    <name type="scientific">Parasphingopyxis lamellibrachiae</name>
    <dbReference type="NCBI Taxonomy" id="680125"/>
    <lineage>
        <taxon>Bacteria</taxon>
        <taxon>Pseudomonadati</taxon>
        <taxon>Pseudomonadota</taxon>
        <taxon>Alphaproteobacteria</taxon>
        <taxon>Sphingomonadales</taxon>
        <taxon>Sphingomonadaceae</taxon>
        <taxon>Parasphingopyxis</taxon>
    </lineage>
</organism>
<dbReference type="PANTHER" id="PTHR21427:SF19">
    <property type="entry name" value="UBIQUINONE BIOSYNTHESIS PROTEIN COQ9, MITOCHONDRIAL"/>
    <property type="match status" value="1"/>
</dbReference>
<evidence type="ECO:0000313" key="9">
    <source>
        <dbReference type="Proteomes" id="UP000256310"/>
    </source>
</evidence>
<dbReference type="Proteomes" id="UP000256310">
    <property type="component" value="Unassembled WGS sequence"/>
</dbReference>
<evidence type="ECO:0000256" key="1">
    <source>
        <dbReference type="ARBA" id="ARBA00004749"/>
    </source>
</evidence>
<comment type="function">
    <text evidence="6">Membrane-associated protein that warps the membrane surface to access and bind aromatic isoprenes with high specificity, including ubiquinone (CoQ) isoprene intermediates and presents them directly to COQ7, therefore facilitating the COQ7-mediated hydroxylase step. Participates in the biosynthesis of coenzyme Q, also named ubiquinone, an essential lipid-soluble electron transporter for aerobic cellular respiration.</text>
</comment>
<evidence type="ECO:0000256" key="6">
    <source>
        <dbReference type="ARBA" id="ARBA00058104"/>
    </source>
</evidence>
<comment type="similarity">
    <text evidence="2">Belongs to the COQ9 family.</text>
</comment>
<dbReference type="GO" id="GO:0006744">
    <property type="term" value="P:ubiquinone biosynthetic process"/>
    <property type="evidence" value="ECO:0007669"/>
    <property type="project" value="UniProtKB-KW"/>
</dbReference>
<dbReference type="NCBIfam" id="TIGR02396">
    <property type="entry name" value="diverge_rpsU"/>
    <property type="match status" value="1"/>
</dbReference>
<evidence type="ECO:0000259" key="7">
    <source>
        <dbReference type="Pfam" id="PF08511"/>
    </source>
</evidence>
<evidence type="ECO:0000313" key="8">
    <source>
        <dbReference type="EMBL" id="RED17154.1"/>
    </source>
</evidence>
<keyword evidence="4" id="KW-0809">Transit peptide</keyword>
<dbReference type="Gene3D" id="1.10.357.10">
    <property type="entry name" value="Tetracycline Repressor, domain 2"/>
    <property type="match status" value="1"/>
</dbReference>
<dbReference type="OrthoDB" id="7201143at2"/>
<dbReference type="InterPro" id="IPR012762">
    <property type="entry name" value="Ubiq_biosynth_COQ9"/>
</dbReference>